<accession>A0ABN1SI80</accession>
<name>A0ABN1SI80_9ACTN</name>
<keyword evidence="3" id="KW-1185">Reference proteome</keyword>
<evidence type="ECO:0000313" key="3">
    <source>
        <dbReference type="Proteomes" id="UP001500033"/>
    </source>
</evidence>
<comment type="caution">
    <text evidence="2">The sequence shown here is derived from an EMBL/GenBank/DDBJ whole genome shotgun (WGS) entry which is preliminary data.</text>
</comment>
<feature type="region of interest" description="Disordered" evidence="1">
    <location>
        <begin position="1"/>
        <end position="59"/>
    </location>
</feature>
<sequence>MVRVVAREKPTSTGSSRPFSARWDARRTACARSASGVRPDNGHGTVPPAIRAPSAVPGSGSVAAEVFPGVGSVADTTRWQLVPPTPNDDTPARARPSR</sequence>
<reference evidence="2 3" key="1">
    <citation type="journal article" date="2019" name="Int. J. Syst. Evol. Microbiol.">
        <title>The Global Catalogue of Microorganisms (GCM) 10K type strain sequencing project: providing services to taxonomists for standard genome sequencing and annotation.</title>
        <authorList>
            <consortium name="The Broad Institute Genomics Platform"/>
            <consortium name="The Broad Institute Genome Sequencing Center for Infectious Disease"/>
            <person name="Wu L."/>
            <person name="Ma J."/>
        </authorList>
    </citation>
    <scope>NUCLEOTIDE SEQUENCE [LARGE SCALE GENOMIC DNA]</scope>
    <source>
        <strain evidence="2 3">JCM 11445</strain>
    </source>
</reference>
<evidence type="ECO:0000313" key="2">
    <source>
        <dbReference type="EMBL" id="GAA0990869.1"/>
    </source>
</evidence>
<gene>
    <name evidence="2" type="ORF">GCM10009576_067070</name>
</gene>
<dbReference type="Proteomes" id="UP001500033">
    <property type="component" value="Unassembled WGS sequence"/>
</dbReference>
<evidence type="ECO:0000256" key="1">
    <source>
        <dbReference type="SAM" id="MobiDB-lite"/>
    </source>
</evidence>
<dbReference type="EMBL" id="BAAAIE010000052">
    <property type="protein sequence ID" value="GAA0990869.1"/>
    <property type="molecule type" value="Genomic_DNA"/>
</dbReference>
<proteinExistence type="predicted"/>
<protein>
    <submittedName>
        <fullName evidence="2">Uncharacterized protein</fullName>
    </submittedName>
</protein>
<feature type="compositionally biased region" description="Basic and acidic residues" evidence="1">
    <location>
        <begin position="1"/>
        <end position="10"/>
    </location>
</feature>
<feature type="region of interest" description="Disordered" evidence="1">
    <location>
        <begin position="75"/>
        <end position="98"/>
    </location>
</feature>
<organism evidence="2 3">
    <name type="scientific">Streptomyces rhizosphaericus</name>
    <dbReference type="NCBI Taxonomy" id="114699"/>
    <lineage>
        <taxon>Bacteria</taxon>
        <taxon>Bacillati</taxon>
        <taxon>Actinomycetota</taxon>
        <taxon>Actinomycetes</taxon>
        <taxon>Kitasatosporales</taxon>
        <taxon>Streptomycetaceae</taxon>
        <taxon>Streptomyces</taxon>
        <taxon>Streptomyces violaceusniger group</taxon>
    </lineage>
</organism>